<evidence type="ECO:0000256" key="3">
    <source>
        <dbReference type="ARBA" id="ARBA00022991"/>
    </source>
</evidence>
<evidence type="ECO:0000259" key="8">
    <source>
        <dbReference type="PROSITE" id="PS50217"/>
    </source>
</evidence>
<dbReference type="FunFam" id="3.30.450.20:FF:000135">
    <property type="entry name" value="Ptaureo1a lov2 domain"/>
    <property type="match status" value="1"/>
</dbReference>
<keyword evidence="4" id="KW-0175">Coiled coil</keyword>
<dbReference type="Pfam" id="PF13426">
    <property type="entry name" value="PAS_9"/>
    <property type="match status" value="1"/>
</dbReference>
<evidence type="ECO:0000259" key="7">
    <source>
        <dbReference type="PROSITE" id="PS50113"/>
    </source>
</evidence>
<dbReference type="NCBIfam" id="TIGR00229">
    <property type="entry name" value="sensory_box"/>
    <property type="match status" value="1"/>
</dbReference>
<dbReference type="CDD" id="cd00130">
    <property type="entry name" value="PAS"/>
    <property type="match status" value="1"/>
</dbReference>
<sequence>ERSVDELNSDCNGPLTELLFDSSAGKRRDAHLGSNETSLLEDIDNVLSEIFVLDEEENSDFSLPESISSLDNPSNQTNLFSSASNPLHTGIDNIVSSSNPPYIQDLILQIENLRNDSSLIHDHNNFIQSVAPRKRQKHSPSSKSMMPMAGEDSSSTADQMRKQRNKEHAKRSRIRKKMLLDSLQKSIDLLEKENLKLRNTISNALGDEAKALLYTHQPCISLIANDPSQGKVLEDPDFSLVTALQTAQKSFVLTDPSLPDNPIVFASPGFLEMTGYTVDQVIGRNCRFLQGPDTNPKSIAKIRRAIATGEDCSVCILNYRVDGSTFWNNFYVSALRDINGKVVNFIGVQSEVEEEGPKPREPEAAMIRAV</sequence>
<dbReference type="EMBL" id="AB499043">
    <property type="protein sequence ID" value="BAH80324.1"/>
    <property type="molecule type" value="mRNA"/>
</dbReference>
<dbReference type="PROSITE" id="PS50217">
    <property type="entry name" value="BZIP"/>
    <property type="match status" value="1"/>
</dbReference>
<feature type="non-terminal residue" evidence="9">
    <location>
        <position position="1"/>
    </location>
</feature>
<dbReference type="Pfam" id="PF00170">
    <property type="entry name" value="bZIP_1"/>
    <property type="match status" value="1"/>
</dbReference>
<dbReference type="PROSITE" id="PS50113">
    <property type="entry name" value="PAC"/>
    <property type="match status" value="1"/>
</dbReference>
<accession>C5NSW8</accession>
<gene>
    <name evidence="9" type="primary">CaAUREO1</name>
</gene>
<feature type="compositionally biased region" description="Basic residues" evidence="5">
    <location>
        <begin position="162"/>
        <end position="173"/>
    </location>
</feature>
<evidence type="ECO:0000256" key="4">
    <source>
        <dbReference type="SAM" id="Coils"/>
    </source>
</evidence>
<dbReference type="SMART" id="SM00086">
    <property type="entry name" value="PAC"/>
    <property type="match status" value="1"/>
</dbReference>
<evidence type="ECO:0000256" key="5">
    <source>
        <dbReference type="SAM" id="MobiDB-lite"/>
    </source>
</evidence>
<dbReference type="Gene3D" id="3.30.450.20">
    <property type="entry name" value="PAS domain"/>
    <property type="match status" value="1"/>
</dbReference>
<name>C5NSW8_CHAMQ</name>
<protein>
    <submittedName>
        <fullName evidence="9">Aureochrome1-like protein</fullName>
    </submittedName>
</protein>
<dbReference type="SUPFAM" id="SSF57959">
    <property type="entry name" value="Leucine zipper domain"/>
    <property type="match status" value="1"/>
</dbReference>
<keyword evidence="3" id="KW-0157">Chromophore</keyword>
<dbReference type="InterPro" id="IPR046347">
    <property type="entry name" value="bZIP_sf"/>
</dbReference>
<feature type="domain" description="BZIP" evidence="8">
    <location>
        <begin position="155"/>
        <end position="202"/>
    </location>
</feature>
<evidence type="ECO:0000256" key="2">
    <source>
        <dbReference type="ARBA" id="ARBA00022643"/>
    </source>
</evidence>
<feature type="coiled-coil region" evidence="4">
    <location>
        <begin position="180"/>
        <end position="207"/>
    </location>
</feature>
<dbReference type="InterPro" id="IPR000700">
    <property type="entry name" value="PAS-assoc_C"/>
</dbReference>
<evidence type="ECO:0000259" key="6">
    <source>
        <dbReference type="PROSITE" id="PS50112"/>
    </source>
</evidence>
<dbReference type="PANTHER" id="PTHR47429">
    <property type="entry name" value="PROTEIN TWIN LOV 1"/>
    <property type="match status" value="1"/>
</dbReference>
<dbReference type="SUPFAM" id="SSF55785">
    <property type="entry name" value="PYP-like sensor domain (PAS domain)"/>
    <property type="match status" value="1"/>
</dbReference>
<dbReference type="InterPro" id="IPR000014">
    <property type="entry name" value="PAS"/>
</dbReference>
<evidence type="ECO:0000313" key="9">
    <source>
        <dbReference type="EMBL" id="BAH80324.1"/>
    </source>
</evidence>
<evidence type="ECO:0000256" key="1">
    <source>
        <dbReference type="ARBA" id="ARBA00022630"/>
    </source>
</evidence>
<feature type="domain" description="PAS" evidence="6">
    <location>
        <begin position="240"/>
        <end position="309"/>
    </location>
</feature>
<dbReference type="PANTHER" id="PTHR47429:SF2">
    <property type="entry name" value="PROTEIN TWIN LOV 1"/>
    <property type="match status" value="1"/>
</dbReference>
<dbReference type="InterPro" id="IPR035965">
    <property type="entry name" value="PAS-like_dom_sf"/>
</dbReference>
<dbReference type="GO" id="GO:0003700">
    <property type="term" value="F:DNA-binding transcription factor activity"/>
    <property type="evidence" value="ECO:0007669"/>
    <property type="project" value="InterPro"/>
</dbReference>
<keyword evidence="1" id="KW-0285">Flavoprotein</keyword>
<reference evidence="9" key="1">
    <citation type="journal article" date="2009" name="Planta">
        <title>Distribution and phylogeny of the blue light receptors aureochromes in eukaryotes.</title>
        <authorList>
            <person name="Ishikawa M."/>
            <person name="Takahashi F."/>
            <person name="Nozaki H."/>
            <person name="Nagasato C."/>
            <person name="Motomura T."/>
            <person name="Kataoka H."/>
        </authorList>
    </citation>
    <scope>NUCLEOTIDE SEQUENCE</scope>
    <source>
        <strain evidence="9">NIES-1</strain>
    </source>
</reference>
<feature type="region of interest" description="Disordered" evidence="5">
    <location>
        <begin position="131"/>
        <end position="173"/>
    </location>
</feature>
<dbReference type="InterPro" id="IPR004827">
    <property type="entry name" value="bZIP"/>
</dbReference>
<keyword evidence="2" id="KW-0288">FMN</keyword>
<dbReference type="AlphaFoldDB" id="C5NSW8"/>
<proteinExistence type="evidence at transcript level"/>
<dbReference type="InterPro" id="IPR001610">
    <property type="entry name" value="PAC"/>
</dbReference>
<dbReference type="PROSITE" id="PS50112">
    <property type="entry name" value="PAS"/>
    <property type="match status" value="1"/>
</dbReference>
<feature type="domain" description="PAC" evidence="7">
    <location>
        <begin position="310"/>
        <end position="364"/>
    </location>
</feature>
<dbReference type="Gene3D" id="1.20.5.170">
    <property type="match status" value="1"/>
</dbReference>
<organism evidence="9">
    <name type="scientific">Chattonella marina var. antiqua</name>
    <name type="common">Red tide flagellate</name>
    <name type="synonym">Chattonella antiqua</name>
    <dbReference type="NCBI Taxonomy" id="859642"/>
    <lineage>
        <taxon>Eukaryota</taxon>
        <taxon>Sar</taxon>
        <taxon>Stramenopiles</taxon>
        <taxon>Ochrophyta</taxon>
        <taxon>Raphidophyceae</taxon>
        <taxon>Chattonellales</taxon>
        <taxon>Chattonellaceae</taxon>
        <taxon>Chattonella</taxon>
    </lineage>
</organism>
<dbReference type="GO" id="GO:0005634">
    <property type="term" value="C:nucleus"/>
    <property type="evidence" value="ECO:0007669"/>
    <property type="project" value="TreeGrafter"/>
</dbReference>
<dbReference type="CDD" id="cd14809">
    <property type="entry name" value="bZIP_AUREO-like"/>
    <property type="match status" value="1"/>
</dbReference>